<evidence type="ECO:0000256" key="5">
    <source>
        <dbReference type="ARBA" id="ARBA00023136"/>
    </source>
</evidence>
<feature type="transmembrane region" description="Helical" evidence="6">
    <location>
        <begin position="277"/>
        <end position="295"/>
    </location>
</feature>
<dbReference type="PANTHER" id="PTHR43702:SF3">
    <property type="entry name" value="PROTEIN TSGA"/>
    <property type="match status" value="1"/>
</dbReference>
<feature type="transmembrane region" description="Helical" evidence="6">
    <location>
        <begin position="248"/>
        <end position="270"/>
    </location>
</feature>
<dbReference type="GO" id="GO:0005886">
    <property type="term" value="C:plasma membrane"/>
    <property type="evidence" value="ECO:0007669"/>
    <property type="project" value="UniProtKB-SubCell"/>
</dbReference>
<feature type="transmembrane region" description="Helical" evidence="6">
    <location>
        <begin position="167"/>
        <end position="189"/>
    </location>
</feature>
<sequence length="386" mass="42061">MNNNKILRFIPVMFCFFAMGFVDLVGTASNYVKSDLSLNDTTSNLMPSLVFFWFLIFSIPTGMLMNRIGRKKTVLLSLVITIVSLLLPLLGDSFPLMLVSFSLLGIGNALMQTSLNPLVATVMQGGNLASTLTFGQFVKAIASFMAPYIAMWGAMASIPSFGLGWRVLFPIYMIIGVLATLLLFSTPIVEEPIKGKPSSFIDCVKLLGKPIVLLSFLGIMCHVGIDVGTNTTAPKILMERLGITLNDAMFSTSLYFVFRTLGCLTGSFFLRVMSNRVFFIISVTMMGLSMCGLIFGHSTAVLYTAIALVGYGNSNIFSMVFARALQSVPDKQNEVSGLMIMGLFGGTIFPLFMGLASDAFRQIGAVMVMAIGVIYLFTYIPKINKQ</sequence>
<evidence type="ECO:0000256" key="3">
    <source>
        <dbReference type="ARBA" id="ARBA00022692"/>
    </source>
</evidence>
<dbReference type="Proteomes" id="UP000016023">
    <property type="component" value="Unassembled WGS sequence"/>
</dbReference>
<dbReference type="Pfam" id="PF07690">
    <property type="entry name" value="MFS_1"/>
    <property type="match status" value="1"/>
</dbReference>
<dbReference type="InterPro" id="IPR011701">
    <property type="entry name" value="MFS"/>
</dbReference>
<keyword evidence="4 6" id="KW-1133">Transmembrane helix</keyword>
<comment type="caution">
    <text evidence="8">The sequence shown here is derived from an EMBL/GenBank/DDBJ whole genome shotgun (WGS) entry which is preliminary data.</text>
</comment>
<keyword evidence="5 6" id="KW-0472">Membrane</keyword>
<accession>H1Q3X4</accession>
<dbReference type="AlphaFoldDB" id="H1Q3X4"/>
<dbReference type="InterPro" id="IPR036259">
    <property type="entry name" value="MFS_trans_sf"/>
</dbReference>
<dbReference type="eggNOG" id="COG0738">
    <property type="taxonomic scope" value="Bacteria"/>
</dbReference>
<protein>
    <recommendedName>
        <fullName evidence="7">Major facilitator superfamily (MFS) profile domain-containing protein</fullName>
    </recommendedName>
</protein>
<dbReference type="HOGENOM" id="CLU_057506_0_0_10"/>
<dbReference type="STRING" id="883158.HMPREF9140_01612"/>
<proteinExistence type="predicted"/>
<name>H1Q3X4_9BACT</name>
<feature type="transmembrane region" description="Helical" evidence="6">
    <location>
        <begin position="337"/>
        <end position="356"/>
    </location>
</feature>
<evidence type="ECO:0000259" key="7">
    <source>
        <dbReference type="PROSITE" id="PS50850"/>
    </source>
</evidence>
<dbReference type="PROSITE" id="PS50850">
    <property type="entry name" value="MFS"/>
    <property type="match status" value="1"/>
</dbReference>
<evidence type="ECO:0000256" key="6">
    <source>
        <dbReference type="SAM" id="Phobius"/>
    </source>
</evidence>
<keyword evidence="2" id="KW-1003">Cell membrane</keyword>
<evidence type="ECO:0000313" key="9">
    <source>
        <dbReference type="Proteomes" id="UP000016023"/>
    </source>
</evidence>
<evidence type="ECO:0000256" key="1">
    <source>
        <dbReference type="ARBA" id="ARBA00004429"/>
    </source>
</evidence>
<feature type="transmembrane region" description="Helical" evidence="6">
    <location>
        <begin position="140"/>
        <end position="161"/>
    </location>
</feature>
<dbReference type="PATRIC" id="fig|883158.3.peg.1614"/>
<feature type="transmembrane region" description="Helical" evidence="6">
    <location>
        <begin position="362"/>
        <end position="380"/>
    </location>
</feature>
<feature type="transmembrane region" description="Helical" evidence="6">
    <location>
        <begin position="73"/>
        <end position="90"/>
    </location>
</feature>
<feature type="domain" description="Major facilitator superfamily (MFS) profile" evidence="7">
    <location>
        <begin position="6"/>
        <end position="382"/>
    </location>
</feature>
<keyword evidence="9" id="KW-1185">Reference proteome</keyword>
<evidence type="ECO:0000313" key="8">
    <source>
        <dbReference type="EMBL" id="EHO68572.1"/>
    </source>
</evidence>
<dbReference type="GO" id="GO:0022857">
    <property type="term" value="F:transmembrane transporter activity"/>
    <property type="evidence" value="ECO:0007669"/>
    <property type="project" value="InterPro"/>
</dbReference>
<feature type="transmembrane region" description="Helical" evidence="6">
    <location>
        <begin position="210"/>
        <end position="228"/>
    </location>
</feature>
<feature type="transmembrane region" description="Helical" evidence="6">
    <location>
        <begin position="96"/>
        <end position="119"/>
    </location>
</feature>
<keyword evidence="3 6" id="KW-0812">Transmembrane</keyword>
<feature type="transmembrane region" description="Helical" evidence="6">
    <location>
        <begin position="45"/>
        <end position="66"/>
    </location>
</feature>
<organism evidence="8 9">
    <name type="scientific">Prevotella micans F0438</name>
    <dbReference type="NCBI Taxonomy" id="883158"/>
    <lineage>
        <taxon>Bacteria</taxon>
        <taxon>Pseudomonadati</taxon>
        <taxon>Bacteroidota</taxon>
        <taxon>Bacteroidia</taxon>
        <taxon>Bacteroidales</taxon>
        <taxon>Prevotellaceae</taxon>
        <taxon>Prevotella</taxon>
    </lineage>
</organism>
<gene>
    <name evidence="8" type="ORF">HMPREF9140_01612</name>
</gene>
<dbReference type="EMBL" id="AGWK01000042">
    <property type="protein sequence ID" value="EHO68572.1"/>
    <property type="molecule type" value="Genomic_DNA"/>
</dbReference>
<feature type="transmembrane region" description="Helical" evidence="6">
    <location>
        <begin position="301"/>
        <end position="325"/>
    </location>
</feature>
<evidence type="ECO:0000256" key="2">
    <source>
        <dbReference type="ARBA" id="ARBA00022475"/>
    </source>
</evidence>
<dbReference type="PANTHER" id="PTHR43702">
    <property type="entry name" value="L-FUCOSE-PROTON SYMPORTER"/>
    <property type="match status" value="1"/>
</dbReference>
<evidence type="ECO:0000256" key="4">
    <source>
        <dbReference type="ARBA" id="ARBA00022989"/>
    </source>
</evidence>
<dbReference type="Gene3D" id="1.20.1250.20">
    <property type="entry name" value="MFS general substrate transporter like domains"/>
    <property type="match status" value="2"/>
</dbReference>
<dbReference type="InterPro" id="IPR050375">
    <property type="entry name" value="MFS_TsgA-like"/>
</dbReference>
<dbReference type="RefSeq" id="WP_006953118.1">
    <property type="nucleotide sequence ID" value="NZ_JH594522.1"/>
</dbReference>
<dbReference type="InterPro" id="IPR020846">
    <property type="entry name" value="MFS_dom"/>
</dbReference>
<comment type="subcellular location">
    <subcellularLocation>
        <location evidence="1">Cell inner membrane</location>
        <topology evidence="1">Multi-pass membrane protein</topology>
    </subcellularLocation>
</comment>
<dbReference type="SUPFAM" id="SSF103473">
    <property type="entry name" value="MFS general substrate transporter"/>
    <property type="match status" value="1"/>
</dbReference>
<feature type="transmembrane region" description="Helical" evidence="6">
    <location>
        <begin position="7"/>
        <end position="25"/>
    </location>
</feature>
<reference evidence="8 9" key="1">
    <citation type="submission" date="2011-12" db="EMBL/GenBank/DDBJ databases">
        <title>The Genome Sequence of Prevotella micans F0438.</title>
        <authorList>
            <consortium name="The Broad Institute Genome Sequencing Platform"/>
            <person name="Earl A."/>
            <person name="Ward D."/>
            <person name="Feldgarden M."/>
            <person name="Gevers D."/>
            <person name="Izard J."/>
            <person name="Baranova O.V."/>
            <person name="Blanton J.M."/>
            <person name="Wade W.G."/>
            <person name="Dewhirst F.E."/>
            <person name="Young S.K."/>
            <person name="Zeng Q."/>
            <person name="Gargeya S."/>
            <person name="Fitzgerald M."/>
            <person name="Haas B."/>
            <person name="Abouelleil A."/>
            <person name="Alvarado L."/>
            <person name="Arachchi H.M."/>
            <person name="Berlin A."/>
            <person name="Chapman S.B."/>
            <person name="Gearin G."/>
            <person name="Goldberg J."/>
            <person name="Griggs A."/>
            <person name="Gujja S."/>
            <person name="Hansen M."/>
            <person name="Heiman D."/>
            <person name="Howarth C."/>
            <person name="Larimer J."/>
            <person name="Lui A."/>
            <person name="MacDonald P.J.P."/>
            <person name="McCowen C."/>
            <person name="Montmayeur A."/>
            <person name="Murphy C."/>
            <person name="Neiman D."/>
            <person name="Pearson M."/>
            <person name="Priest M."/>
            <person name="Roberts A."/>
            <person name="Saif S."/>
            <person name="Shea T."/>
            <person name="Sisk P."/>
            <person name="Stolte C."/>
            <person name="Sykes S."/>
            <person name="Wortman J."/>
            <person name="Nusbaum C."/>
            <person name="Birren B."/>
        </authorList>
    </citation>
    <scope>NUCLEOTIDE SEQUENCE [LARGE SCALE GENOMIC DNA]</scope>
    <source>
        <strain evidence="8 9">F0438</strain>
    </source>
</reference>